<dbReference type="InterPro" id="IPR045428">
    <property type="entry name" value="EACC1"/>
</dbReference>
<keyword evidence="1" id="KW-0812">Transmembrane</keyword>
<keyword evidence="5" id="KW-1185">Reference proteome</keyword>
<accession>A0A5P2XG19</accession>
<reference evidence="2 5" key="2">
    <citation type="submission" date="2020-08" db="EMBL/GenBank/DDBJ databases">
        <title>Genomic Encyclopedia of Type Strains, Phase III (KMG-III): the genomes of soil and plant-associated and newly described type strains.</title>
        <authorList>
            <person name="Whitman W."/>
        </authorList>
    </citation>
    <scope>NUCLEOTIDE SEQUENCE [LARGE SCALE GENOMIC DNA]</scope>
    <source>
        <strain evidence="2 5">CECT 3146</strain>
    </source>
</reference>
<evidence type="ECO:0000313" key="2">
    <source>
        <dbReference type="EMBL" id="MBB5102176.1"/>
    </source>
</evidence>
<evidence type="ECO:0000313" key="5">
    <source>
        <dbReference type="Proteomes" id="UP000549009"/>
    </source>
</evidence>
<dbReference type="Proteomes" id="UP000326505">
    <property type="component" value="Chromosome"/>
</dbReference>
<keyword evidence="1" id="KW-1133">Transmembrane helix</keyword>
<dbReference type="EMBL" id="JACHJD010000002">
    <property type="protein sequence ID" value="MBB5102176.1"/>
    <property type="molecule type" value="Genomic_DNA"/>
</dbReference>
<dbReference type="OrthoDB" id="4267541at2"/>
<protein>
    <submittedName>
        <fullName evidence="3">Uncharacterized protein</fullName>
    </submittedName>
</protein>
<evidence type="ECO:0000313" key="4">
    <source>
        <dbReference type="Proteomes" id="UP000326505"/>
    </source>
</evidence>
<dbReference type="AlphaFoldDB" id="A0A5P2XG19"/>
<gene>
    <name evidence="3" type="ORF">CP982_39110</name>
    <name evidence="2" type="ORF">FHS40_001229</name>
</gene>
<dbReference type="Proteomes" id="UP000549009">
    <property type="component" value="Unassembled WGS sequence"/>
</dbReference>
<dbReference type="RefSeq" id="WP_150514824.1">
    <property type="nucleotide sequence ID" value="NZ_BMSQ01000009.1"/>
</dbReference>
<sequence length="120" mass="12402">MGEVWIDAGDAAGAGALAGWLRRDPGMARSGVEIEAAGPTPSASPEAGGAMGAVETVTAVVNSTVGIFSLLIAVAAWRRPRGVKPPLVRVIEDDGTVVEGTAKEVLDTVRARRERERPEA</sequence>
<keyword evidence="1" id="KW-0472">Membrane</keyword>
<evidence type="ECO:0000313" key="3">
    <source>
        <dbReference type="EMBL" id="QEV63967.1"/>
    </source>
</evidence>
<feature type="transmembrane region" description="Helical" evidence="1">
    <location>
        <begin position="59"/>
        <end position="77"/>
    </location>
</feature>
<dbReference type="KEGG" id="sspb:CP982_39110"/>
<dbReference type="Pfam" id="PF19953">
    <property type="entry name" value="EACC1"/>
    <property type="match status" value="1"/>
</dbReference>
<reference evidence="3 4" key="1">
    <citation type="submission" date="2017-09" db="EMBL/GenBank/DDBJ databases">
        <authorList>
            <person name="Lee N."/>
            <person name="Cho B.-K."/>
        </authorList>
    </citation>
    <scope>NUCLEOTIDE SEQUENCE [LARGE SCALE GENOMIC DNA]</scope>
    <source>
        <strain evidence="3 4">ATCC 27465</strain>
    </source>
</reference>
<proteinExistence type="predicted"/>
<name>A0A5P2XG19_STRST</name>
<dbReference type="EMBL" id="CP023690">
    <property type="protein sequence ID" value="QEV63967.1"/>
    <property type="molecule type" value="Genomic_DNA"/>
</dbReference>
<organism evidence="3 4">
    <name type="scientific">Streptomyces spectabilis</name>
    <dbReference type="NCBI Taxonomy" id="68270"/>
    <lineage>
        <taxon>Bacteria</taxon>
        <taxon>Bacillati</taxon>
        <taxon>Actinomycetota</taxon>
        <taxon>Actinomycetes</taxon>
        <taxon>Kitasatosporales</taxon>
        <taxon>Streptomycetaceae</taxon>
        <taxon>Streptomyces</taxon>
    </lineage>
</organism>
<evidence type="ECO:0000256" key="1">
    <source>
        <dbReference type="SAM" id="Phobius"/>
    </source>
</evidence>